<dbReference type="PANTHER" id="PTHR39327:SF1">
    <property type="entry name" value="BLR5470 PROTEIN"/>
    <property type="match status" value="1"/>
</dbReference>
<dbReference type="OrthoDB" id="5401788at2"/>
<proteinExistence type="predicted"/>
<sequence length="216" mass="24720">MLVLMIILPLLAVNQHNKLDWDKLEVKLINKYGDKAGLRLRAWQKVLNDDSLVTDLDKLSRVNRFFNLLNFVDDAPLWGQKDYWATPLEFLGANAGDCEDFSIAKYFSLLSMGVNEDKMRITYVKALSLNQYHMVLAYYPKPNAVPLILDNIKGEILPADQRKDLIPIYSFNGESLWLSKAKGQGKLAGKSSRLKSWNKLRARFNSTELKTPLFIP</sequence>
<dbReference type="KEGG" id="lsd:EMK97_15640"/>
<accession>A0A4P6PDI0</accession>
<name>A0A4P6PDI0_9GAMM</name>
<keyword evidence="2" id="KW-1185">Reference proteome</keyword>
<evidence type="ECO:0008006" key="3">
    <source>
        <dbReference type="Google" id="ProtNLM"/>
    </source>
</evidence>
<gene>
    <name evidence="1" type="ORF">EMK97_15640</name>
</gene>
<dbReference type="EMBL" id="CP034759">
    <property type="protein sequence ID" value="QBG37855.1"/>
    <property type="molecule type" value="Genomic_DNA"/>
</dbReference>
<dbReference type="RefSeq" id="WP_130604516.1">
    <property type="nucleotide sequence ID" value="NZ_CP034759.1"/>
</dbReference>
<dbReference type="Pfam" id="PF06035">
    <property type="entry name" value="Peptidase_C93"/>
    <property type="match status" value="1"/>
</dbReference>
<protein>
    <recommendedName>
        <fullName evidence="3">Sulfate adenylyltransferase</fullName>
    </recommendedName>
</protein>
<evidence type="ECO:0000313" key="2">
    <source>
        <dbReference type="Proteomes" id="UP000290244"/>
    </source>
</evidence>
<reference evidence="1 2" key="1">
    <citation type="submission" date="2018-12" db="EMBL/GenBank/DDBJ databases">
        <title>Complete genome of Litorilituus sediminis.</title>
        <authorList>
            <person name="Liu A."/>
            <person name="Rong J."/>
        </authorList>
    </citation>
    <scope>NUCLEOTIDE SEQUENCE [LARGE SCALE GENOMIC DNA]</scope>
    <source>
        <strain evidence="1 2">JCM 17549</strain>
    </source>
</reference>
<organism evidence="1 2">
    <name type="scientific">Litorilituus sediminis</name>
    <dbReference type="NCBI Taxonomy" id="718192"/>
    <lineage>
        <taxon>Bacteria</taxon>
        <taxon>Pseudomonadati</taxon>
        <taxon>Pseudomonadota</taxon>
        <taxon>Gammaproteobacteria</taxon>
        <taxon>Alteromonadales</taxon>
        <taxon>Colwelliaceae</taxon>
        <taxon>Litorilituus</taxon>
    </lineage>
</organism>
<dbReference type="PANTHER" id="PTHR39327">
    <property type="match status" value="1"/>
</dbReference>
<evidence type="ECO:0000313" key="1">
    <source>
        <dbReference type="EMBL" id="QBG37855.1"/>
    </source>
</evidence>
<dbReference type="AlphaFoldDB" id="A0A4P6PDI0"/>
<dbReference type="Proteomes" id="UP000290244">
    <property type="component" value="Chromosome"/>
</dbReference>
<dbReference type="Gene3D" id="3.10.620.30">
    <property type="match status" value="1"/>
</dbReference>
<dbReference type="InterPro" id="IPR010319">
    <property type="entry name" value="Transglutaminase-like_Cys_pept"/>
</dbReference>